<protein>
    <submittedName>
        <fullName evidence="3">Kinesin motor domain-containing protein</fullName>
    </submittedName>
</protein>
<dbReference type="AlphaFoldDB" id="A0A183CWQ0"/>
<dbReference type="EMBL" id="UYRT01000929">
    <property type="protein sequence ID" value="VDK28970.1"/>
    <property type="molecule type" value="Genomic_DNA"/>
</dbReference>
<evidence type="ECO:0000313" key="3">
    <source>
        <dbReference type="WBParaSite" id="GPUH_0000089101-mRNA-1"/>
    </source>
</evidence>
<evidence type="ECO:0000313" key="2">
    <source>
        <dbReference type="Proteomes" id="UP000271098"/>
    </source>
</evidence>
<name>A0A183CWQ0_9BILA</name>
<sequence>MSSECRQRGGRNSEAVVAMRTVSQNSSNCGRRTDQTQITVLLNLVVNPEGPNKKVKATVLFVSGCQRPFVTDELAEQL</sequence>
<evidence type="ECO:0000313" key="1">
    <source>
        <dbReference type="EMBL" id="VDK28970.1"/>
    </source>
</evidence>
<organism evidence="3">
    <name type="scientific">Gongylonema pulchrum</name>
    <dbReference type="NCBI Taxonomy" id="637853"/>
    <lineage>
        <taxon>Eukaryota</taxon>
        <taxon>Metazoa</taxon>
        <taxon>Ecdysozoa</taxon>
        <taxon>Nematoda</taxon>
        <taxon>Chromadorea</taxon>
        <taxon>Rhabditida</taxon>
        <taxon>Spirurina</taxon>
        <taxon>Spiruromorpha</taxon>
        <taxon>Spiruroidea</taxon>
        <taxon>Gongylonematidae</taxon>
        <taxon>Gongylonema</taxon>
    </lineage>
</organism>
<accession>A0A183CWQ0</accession>
<reference evidence="1 2" key="2">
    <citation type="submission" date="2018-11" db="EMBL/GenBank/DDBJ databases">
        <authorList>
            <consortium name="Pathogen Informatics"/>
        </authorList>
    </citation>
    <scope>NUCLEOTIDE SEQUENCE [LARGE SCALE GENOMIC DNA]</scope>
</reference>
<proteinExistence type="predicted"/>
<dbReference type="WBParaSite" id="GPUH_0000089101-mRNA-1">
    <property type="protein sequence ID" value="GPUH_0000089101-mRNA-1"/>
    <property type="gene ID" value="GPUH_0000089101"/>
</dbReference>
<keyword evidence="2" id="KW-1185">Reference proteome</keyword>
<dbReference type="Proteomes" id="UP000271098">
    <property type="component" value="Unassembled WGS sequence"/>
</dbReference>
<reference evidence="3" key="1">
    <citation type="submission" date="2016-06" db="UniProtKB">
        <authorList>
            <consortium name="WormBaseParasite"/>
        </authorList>
    </citation>
    <scope>IDENTIFICATION</scope>
</reference>
<gene>
    <name evidence="1" type="ORF">GPUH_LOCUS891</name>
</gene>